<evidence type="ECO:0000313" key="2">
    <source>
        <dbReference type="EMBL" id="KIW04560.1"/>
    </source>
</evidence>
<dbReference type="HOGENOM" id="CLU_728034_0_0_1"/>
<feature type="region of interest" description="Disordered" evidence="1">
    <location>
        <begin position="1"/>
        <end position="44"/>
    </location>
</feature>
<feature type="compositionally biased region" description="Basic and acidic residues" evidence="1">
    <location>
        <begin position="1"/>
        <end position="12"/>
    </location>
</feature>
<dbReference type="AlphaFoldDB" id="A0A0D2ADM8"/>
<keyword evidence="3" id="KW-1185">Reference proteome</keyword>
<dbReference type="RefSeq" id="XP_016214429.1">
    <property type="nucleotide sequence ID" value="XM_016357637.1"/>
</dbReference>
<evidence type="ECO:0000313" key="3">
    <source>
        <dbReference type="Proteomes" id="UP000053259"/>
    </source>
</evidence>
<dbReference type="Proteomes" id="UP000053259">
    <property type="component" value="Unassembled WGS sequence"/>
</dbReference>
<proteinExistence type="predicted"/>
<protein>
    <submittedName>
        <fullName evidence="2">Uncharacterized protein</fullName>
    </submittedName>
</protein>
<organism evidence="2 3">
    <name type="scientific">Verruconis gallopava</name>
    <dbReference type="NCBI Taxonomy" id="253628"/>
    <lineage>
        <taxon>Eukaryota</taxon>
        <taxon>Fungi</taxon>
        <taxon>Dikarya</taxon>
        <taxon>Ascomycota</taxon>
        <taxon>Pezizomycotina</taxon>
        <taxon>Dothideomycetes</taxon>
        <taxon>Pleosporomycetidae</taxon>
        <taxon>Venturiales</taxon>
        <taxon>Sympoventuriaceae</taxon>
        <taxon>Verruconis</taxon>
    </lineage>
</organism>
<dbReference type="InParanoid" id="A0A0D2ADM8"/>
<evidence type="ECO:0000256" key="1">
    <source>
        <dbReference type="SAM" id="MobiDB-lite"/>
    </source>
</evidence>
<dbReference type="GeneID" id="27312285"/>
<sequence>MRDSNGDGHDFDDGAGEVSDWTPNRKNPSRLDFSNHESGVTSTGLDMRPAISSMFNSPSFSLSSGIDQRAMRTLSIFFHENRRTALITPLESSLTFQLFHSEPAYRDFMSAFITLVHADYEPPEPNAKVYVYQCILNGIKRMREAPHQIDDEAHVRCRALLALLEVVRCHGGRNFLPIAKAAMTLFKEWELDMKNTTPEIALRRRNIIARYIPVLRTVQNHGAEILAIQPPPKKPILPNPPPRPNFQSNFFEFVAGMEMTNLINESYGHSIYEPANRIALSRRLREWYEMFQDATSQPDLLSMDDIAQARLYLAHYIRCTILLDACVMDTETRYSKHDTDFSTLIECIERVLSGDNWQNENMWLGITLNTAPSPEIAREP</sequence>
<accession>A0A0D2ADM8</accession>
<gene>
    <name evidence="2" type="ORF">PV09_04312</name>
</gene>
<dbReference type="EMBL" id="KN847540">
    <property type="protein sequence ID" value="KIW04560.1"/>
    <property type="molecule type" value="Genomic_DNA"/>
</dbReference>
<dbReference type="VEuPathDB" id="FungiDB:PV09_04312"/>
<reference evidence="2 3" key="1">
    <citation type="submission" date="2015-01" db="EMBL/GenBank/DDBJ databases">
        <title>The Genome Sequence of Ochroconis gallopava CBS43764.</title>
        <authorList>
            <consortium name="The Broad Institute Genomics Platform"/>
            <person name="Cuomo C."/>
            <person name="de Hoog S."/>
            <person name="Gorbushina A."/>
            <person name="Stielow B."/>
            <person name="Teixiera M."/>
            <person name="Abouelleil A."/>
            <person name="Chapman S.B."/>
            <person name="Priest M."/>
            <person name="Young S.K."/>
            <person name="Wortman J."/>
            <person name="Nusbaum C."/>
            <person name="Birren B."/>
        </authorList>
    </citation>
    <scope>NUCLEOTIDE SEQUENCE [LARGE SCALE GENOMIC DNA]</scope>
    <source>
        <strain evidence="2 3">CBS 43764</strain>
    </source>
</reference>
<name>A0A0D2ADM8_9PEZI</name>